<evidence type="ECO:0000313" key="8">
    <source>
        <dbReference type="EMBL" id="CUH59373.1"/>
    </source>
</evidence>
<dbReference type="GO" id="GO:0000428">
    <property type="term" value="C:DNA-directed RNA polymerase complex"/>
    <property type="evidence" value="ECO:0007669"/>
    <property type="project" value="UniProtKB-KW"/>
</dbReference>
<sequence>MLSAEKIGSGEFPVTDIHDEAGYLWRDVLQHLGFDSKFLCNRHGPCPLCGGKDRFRFDDKSGTGTYFCNGCGPGTGIDLLMKRDQLSFADAAARVRRTLVSCPDRRTKTASASTKQIRNNHDEWARAERKKLWSRGIAVEHQDPVDTYLQHRGIDLDAFPPTLRWLPPGQGKGRWDAMLAAVQAPDDRVATLHYTLLNEGRKAPVNSPRRFAKGAVARGSAVRLAPPAPILGIAEGIETALAAKLLFGTPTWAALSAGMMQSWQPPTGTTRVIIFADNDGNSAGSKSAECLIQRLTNEGIQTTLRMPSQVDTDWADFVSLPSIKSACQREINFGKVKL</sequence>
<reference evidence="8 9" key="1">
    <citation type="submission" date="2015-09" db="EMBL/GenBank/DDBJ databases">
        <authorList>
            <consortium name="Swine Surveillance"/>
        </authorList>
    </citation>
    <scope>NUCLEOTIDE SEQUENCE [LARGE SCALE GENOMIC DNA]</scope>
    <source>
        <strain evidence="8 9">CECT 5294</strain>
    </source>
</reference>
<dbReference type="InterPro" id="IPR034154">
    <property type="entry name" value="TOPRIM_DnaG/twinkle"/>
</dbReference>
<dbReference type="Proteomes" id="UP000051298">
    <property type="component" value="Unassembled WGS sequence"/>
</dbReference>
<evidence type="ECO:0000256" key="4">
    <source>
        <dbReference type="ARBA" id="ARBA00022695"/>
    </source>
</evidence>
<keyword evidence="4" id="KW-0548">Nucleotidyltransferase</keyword>
<dbReference type="GO" id="GO:0016779">
    <property type="term" value="F:nucleotidyltransferase activity"/>
    <property type="evidence" value="ECO:0007669"/>
    <property type="project" value="UniProtKB-KW"/>
</dbReference>
<dbReference type="Pfam" id="PF13362">
    <property type="entry name" value="Toprim_3"/>
    <property type="match status" value="1"/>
</dbReference>
<dbReference type="GO" id="GO:0003677">
    <property type="term" value="F:DNA binding"/>
    <property type="evidence" value="ECO:0007669"/>
    <property type="project" value="InterPro"/>
</dbReference>
<dbReference type="InterPro" id="IPR036977">
    <property type="entry name" value="DNA_primase_Znf_CHC2"/>
</dbReference>
<dbReference type="InterPro" id="IPR013237">
    <property type="entry name" value="Phage_T7_Gp4_N"/>
</dbReference>
<dbReference type="Gene3D" id="3.90.580.10">
    <property type="entry name" value="Zinc finger, CHC2-type domain"/>
    <property type="match status" value="1"/>
</dbReference>
<dbReference type="EMBL" id="CYRX01000010">
    <property type="protein sequence ID" value="CUH59373.1"/>
    <property type="molecule type" value="Genomic_DNA"/>
</dbReference>
<dbReference type="Pfam" id="PF08273">
    <property type="entry name" value="Zn_Ribbon_Prim"/>
    <property type="match status" value="1"/>
</dbReference>
<evidence type="ECO:0000259" key="7">
    <source>
        <dbReference type="SMART" id="SM00778"/>
    </source>
</evidence>
<gene>
    <name evidence="8" type="ORF">THS5294_00658</name>
</gene>
<dbReference type="CDD" id="cd01029">
    <property type="entry name" value="TOPRIM_primases"/>
    <property type="match status" value="1"/>
</dbReference>
<dbReference type="Pfam" id="PF23639">
    <property type="entry name" value="DUF7146"/>
    <property type="match status" value="1"/>
</dbReference>
<keyword evidence="6" id="KW-0804">Transcription</keyword>
<protein>
    <submittedName>
        <fullName evidence="8">DNA primase</fullName>
    </submittedName>
</protein>
<accession>A0A0P1EWH2</accession>
<proteinExistence type="predicted"/>
<evidence type="ECO:0000256" key="1">
    <source>
        <dbReference type="ARBA" id="ARBA00022478"/>
    </source>
</evidence>
<dbReference type="GO" id="GO:0004386">
    <property type="term" value="F:helicase activity"/>
    <property type="evidence" value="ECO:0007669"/>
    <property type="project" value="InterPro"/>
</dbReference>
<evidence type="ECO:0000313" key="9">
    <source>
        <dbReference type="Proteomes" id="UP000051298"/>
    </source>
</evidence>
<dbReference type="GO" id="GO:0006269">
    <property type="term" value="P:DNA replication, synthesis of primer"/>
    <property type="evidence" value="ECO:0007669"/>
    <property type="project" value="UniProtKB-KW"/>
</dbReference>
<keyword evidence="2" id="KW-0639">Primosome</keyword>
<dbReference type="AlphaFoldDB" id="A0A0P1EWH2"/>
<evidence type="ECO:0000256" key="3">
    <source>
        <dbReference type="ARBA" id="ARBA00022679"/>
    </source>
</evidence>
<dbReference type="GO" id="GO:0008270">
    <property type="term" value="F:zinc ion binding"/>
    <property type="evidence" value="ECO:0007669"/>
    <property type="project" value="InterPro"/>
</dbReference>
<keyword evidence="5" id="KW-0235">DNA replication</keyword>
<dbReference type="SUPFAM" id="SSF57783">
    <property type="entry name" value="Zinc beta-ribbon"/>
    <property type="match status" value="1"/>
</dbReference>
<organism evidence="8 9">
    <name type="scientific">Thalassobacter stenotrophicus</name>
    <dbReference type="NCBI Taxonomy" id="266809"/>
    <lineage>
        <taxon>Bacteria</taxon>
        <taxon>Pseudomonadati</taxon>
        <taxon>Pseudomonadota</taxon>
        <taxon>Alphaproteobacteria</taxon>
        <taxon>Rhodobacterales</taxon>
        <taxon>Roseobacteraceae</taxon>
        <taxon>Thalassobacter</taxon>
    </lineage>
</organism>
<dbReference type="GO" id="GO:1990077">
    <property type="term" value="C:primosome complex"/>
    <property type="evidence" value="ECO:0007669"/>
    <property type="project" value="UniProtKB-KW"/>
</dbReference>
<dbReference type="SMART" id="SM00778">
    <property type="entry name" value="Prim_Zn_Ribbon"/>
    <property type="match status" value="1"/>
</dbReference>
<dbReference type="InterPro" id="IPR055570">
    <property type="entry name" value="DUF7146"/>
</dbReference>
<dbReference type="RefSeq" id="WP_072936684.1">
    <property type="nucleotide sequence ID" value="NZ_CYRX01000010.1"/>
</dbReference>
<evidence type="ECO:0000256" key="5">
    <source>
        <dbReference type="ARBA" id="ARBA00022705"/>
    </source>
</evidence>
<keyword evidence="3" id="KW-0808">Transferase</keyword>
<feature type="domain" description="DNA primase/helicase Gp4 N-terminal Bacteriophage T7-like" evidence="7">
    <location>
        <begin position="41"/>
        <end position="77"/>
    </location>
</feature>
<evidence type="ECO:0000256" key="2">
    <source>
        <dbReference type="ARBA" id="ARBA00022515"/>
    </source>
</evidence>
<evidence type="ECO:0000256" key="6">
    <source>
        <dbReference type="ARBA" id="ARBA00023163"/>
    </source>
</evidence>
<name>A0A0P1EWH2_9RHOB</name>
<dbReference type="InterPro" id="IPR006171">
    <property type="entry name" value="TOPRIM_dom"/>
</dbReference>
<keyword evidence="1" id="KW-0240">DNA-directed RNA polymerase</keyword>